<name>A0A131Z009_RHIAP</name>
<keyword evidence="1" id="KW-0732">Signal</keyword>
<accession>A0A131Z009</accession>
<proteinExistence type="predicted"/>
<feature type="signal peptide" evidence="1">
    <location>
        <begin position="1"/>
        <end position="19"/>
    </location>
</feature>
<dbReference type="EMBL" id="GEDV01003788">
    <property type="protein sequence ID" value="JAP84769.1"/>
    <property type="molecule type" value="Transcribed_RNA"/>
</dbReference>
<feature type="chain" id="PRO_5007286432" evidence="1">
    <location>
        <begin position="20"/>
        <end position="210"/>
    </location>
</feature>
<evidence type="ECO:0000313" key="2">
    <source>
        <dbReference type="EMBL" id="JAP84769.1"/>
    </source>
</evidence>
<protein>
    <submittedName>
        <fullName evidence="2">Metastriate one of each protein family</fullName>
    </submittedName>
</protein>
<dbReference type="AlphaFoldDB" id="A0A131Z009"/>
<organism evidence="2">
    <name type="scientific">Rhipicephalus appendiculatus</name>
    <name type="common">Brown ear tick</name>
    <dbReference type="NCBI Taxonomy" id="34631"/>
    <lineage>
        <taxon>Eukaryota</taxon>
        <taxon>Metazoa</taxon>
        <taxon>Ecdysozoa</taxon>
        <taxon>Arthropoda</taxon>
        <taxon>Chelicerata</taxon>
        <taxon>Arachnida</taxon>
        <taxon>Acari</taxon>
        <taxon>Parasitiformes</taxon>
        <taxon>Ixodida</taxon>
        <taxon>Ixodoidea</taxon>
        <taxon>Ixodidae</taxon>
        <taxon>Rhipicephalinae</taxon>
        <taxon>Rhipicephalus</taxon>
        <taxon>Rhipicephalus</taxon>
    </lineage>
</organism>
<reference evidence="2" key="1">
    <citation type="journal article" date="2016" name="Ticks Tick Borne Dis.">
        <title>De novo assembly and annotation of the salivary gland transcriptome of Rhipicephalus appendiculatus male and female ticks during blood feeding.</title>
        <authorList>
            <person name="de Castro M.H."/>
            <person name="de Klerk D."/>
            <person name="Pienaar R."/>
            <person name="Latif A.A."/>
            <person name="Rees D.J."/>
            <person name="Mans B.J."/>
        </authorList>
    </citation>
    <scope>NUCLEOTIDE SEQUENCE</scope>
    <source>
        <tissue evidence="2">Salivary glands</tissue>
    </source>
</reference>
<sequence>MKIRMVVVLLVAVLGTVQAVSTQDNCDFSDVDAEQMAQNVLRKLPYSYTNPDVRPEELFLGITLGAPEIKGANIFKIYGPVSSYCRNGDRFVQVDIVADNPVDYFAPWKICNGKEGVIGAQGTARFTVTFEVANVTAQGEPHAERKRIIHTDLTPVSTHINAVYLRGAGDLLKNAVGYSRFLLPGISAEVWGGAMEFELHKMIKKAAEDL</sequence>
<evidence type="ECO:0000256" key="1">
    <source>
        <dbReference type="SAM" id="SignalP"/>
    </source>
</evidence>